<comment type="subcellular location">
    <subcellularLocation>
        <location evidence="1">Cell membrane</location>
        <topology evidence="1">Multi-pass membrane protein</topology>
    </subcellularLocation>
</comment>
<organism evidence="13">
    <name type="scientific">hydrothermal vent metagenome</name>
    <dbReference type="NCBI Taxonomy" id="652676"/>
    <lineage>
        <taxon>unclassified sequences</taxon>
        <taxon>metagenomes</taxon>
        <taxon>ecological metagenomes</taxon>
    </lineage>
</organism>
<dbReference type="PANTHER" id="PTHR30622">
    <property type="entry name" value="UNDECAPRENYL-DIPHOSPHATASE"/>
    <property type="match status" value="1"/>
</dbReference>
<evidence type="ECO:0000256" key="10">
    <source>
        <dbReference type="ARBA" id="ARBA00032707"/>
    </source>
</evidence>
<dbReference type="EC" id="3.6.1.27" evidence="3"/>
<dbReference type="EMBL" id="UOEI01000605">
    <property type="protein sequence ID" value="VAW08473.1"/>
    <property type="molecule type" value="Genomic_DNA"/>
</dbReference>
<evidence type="ECO:0000256" key="11">
    <source>
        <dbReference type="ARBA" id="ARBA00047594"/>
    </source>
</evidence>
<evidence type="ECO:0000256" key="3">
    <source>
        <dbReference type="ARBA" id="ARBA00012374"/>
    </source>
</evidence>
<dbReference type="AlphaFoldDB" id="A0A3B0SWW2"/>
<dbReference type="PANTHER" id="PTHR30622:SF4">
    <property type="entry name" value="UNDECAPRENYL-DIPHOSPHATASE"/>
    <property type="match status" value="1"/>
</dbReference>
<evidence type="ECO:0000256" key="1">
    <source>
        <dbReference type="ARBA" id="ARBA00004651"/>
    </source>
</evidence>
<feature type="non-terminal residue" evidence="13">
    <location>
        <position position="171"/>
    </location>
</feature>
<keyword evidence="9 12" id="KW-0472">Membrane</keyword>
<proteinExistence type="inferred from homology"/>
<keyword evidence="7 13" id="KW-0378">Hydrolase</keyword>
<evidence type="ECO:0000256" key="6">
    <source>
        <dbReference type="ARBA" id="ARBA00022692"/>
    </source>
</evidence>
<evidence type="ECO:0000256" key="9">
    <source>
        <dbReference type="ARBA" id="ARBA00023136"/>
    </source>
</evidence>
<keyword evidence="5" id="KW-1003">Cell membrane</keyword>
<dbReference type="Pfam" id="PF02673">
    <property type="entry name" value="BacA"/>
    <property type="match status" value="1"/>
</dbReference>
<reference evidence="13" key="1">
    <citation type="submission" date="2018-06" db="EMBL/GenBank/DDBJ databases">
        <authorList>
            <person name="Zhirakovskaya E."/>
        </authorList>
    </citation>
    <scope>NUCLEOTIDE SEQUENCE</scope>
</reference>
<dbReference type="InterPro" id="IPR003824">
    <property type="entry name" value="UppP"/>
</dbReference>
<feature type="transmembrane region" description="Helical" evidence="12">
    <location>
        <begin position="105"/>
        <end position="123"/>
    </location>
</feature>
<evidence type="ECO:0000256" key="2">
    <source>
        <dbReference type="ARBA" id="ARBA00010621"/>
    </source>
</evidence>
<accession>A0A3B0SWW2</accession>
<comment type="catalytic activity">
    <reaction evidence="11">
        <text>di-trans,octa-cis-undecaprenyl diphosphate + H2O = di-trans,octa-cis-undecaprenyl phosphate + phosphate + H(+)</text>
        <dbReference type="Rhea" id="RHEA:28094"/>
        <dbReference type="ChEBI" id="CHEBI:15377"/>
        <dbReference type="ChEBI" id="CHEBI:15378"/>
        <dbReference type="ChEBI" id="CHEBI:43474"/>
        <dbReference type="ChEBI" id="CHEBI:58405"/>
        <dbReference type="ChEBI" id="CHEBI:60392"/>
        <dbReference type="EC" id="3.6.1.27"/>
    </reaction>
</comment>
<evidence type="ECO:0000256" key="5">
    <source>
        <dbReference type="ARBA" id="ARBA00022475"/>
    </source>
</evidence>
<sequence length="171" mass="18256">MLDAIIWGLIQGLTEFLPISSSGHLVLIPALLNRDGPDLATAAMLHLGTLAAVLVYYRSDIAEMAKFDRMARKKITLIVIGSVPAVILGFGFKDAIEELISDPKTVAFMLIFTGVILLGTTLLRIGDHRFKDMGPLDAILVGLAQATALVPGISRSGMTITSGLLRGLTRT</sequence>
<protein>
    <recommendedName>
        <fullName evidence="4">Undecaprenyl-diphosphatase</fullName>
        <ecNumber evidence="3">3.6.1.27</ecNumber>
    </recommendedName>
    <alternativeName>
        <fullName evidence="10">Undecaprenyl pyrophosphate phosphatase</fullName>
    </alternativeName>
</protein>
<gene>
    <name evidence="13" type="ORF">MNBD_ACTINO01-1422</name>
</gene>
<evidence type="ECO:0000256" key="8">
    <source>
        <dbReference type="ARBA" id="ARBA00022989"/>
    </source>
</evidence>
<feature type="transmembrane region" description="Helical" evidence="12">
    <location>
        <begin position="39"/>
        <end position="57"/>
    </location>
</feature>
<keyword evidence="6 12" id="KW-0812">Transmembrane</keyword>
<dbReference type="GO" id="GO:0005886">
    <property type="term" value="C:plasma membrane"/>
    <property type="evidence" value="ECO:0007669"/>
    <property type="project" value="UniProtKB-SubCell"/>
</dbReference>
<name>A0A3B0SWW2_9ZZZZ</name>
<evidence type="ECO:0000256" key="4">
    <source>
        <dbReference type="ARBA" id="ARBA00021581"/>
    </source>
</evidence>
<evidence type="ECO:0000256" key="12">
    <source>
        <dbReference type="SAM" id="Phobius"/>
    </source>
</evidence>
<comment type="similarity">
    <text evidence="2">Belongs to the UppP family.</text>
</comment>
<feature type="transmembrane region" description="Helical" evidence="12">
    <location>
        <begin position="77"/>
        <end position="93"/>
    </location>
</feature>
<keyword evidence="8 12" id="KW-1133">Transmembrane helix</keyword>
<evidence type="ECO:0000256" key="7">
    <source>
        <dbReference type="ARBA" id="ARBA00022801"/>
    </source>
</evidence>
<dbReference type="GO" id="GO:0050380">
    <property type="term" value="F:undecaprenyl-diphosphatase activity"/>
    <property type="evidence" value="ECO:0007669"/>
    <property type="project" value="UniProtKB-EC"/>
</dbReference>
<evidence type="ECO:0000313" key="13">
    <source>
        <dbReference type="EMBL" id="VAW08473.1"/>
    </source>
</evidence>